<feature type="region of interest" description="Disordered" evidence="1">
    <location>
        <begin position="242"/>
        <end position="261"/>
    </location>
</feature>
<dbReference type="Gene3D" id="3.30.450.20">
    <property type="entry name" value="PAS domain"/>
    <property type="match status" value="1"/>
</dbReference>
<dbReference type="Proteomes" id="UP001190700">
    <property type="component" value="Unassembled WGS sequence"/>
</dbReference>
<proteinExistence type="predicted"/>
<protein>
    <submittedName>
        <fullName evidence="2">Uncharacterized protein</fullName>
    </submittedName>
</protein>
<accession>A0AAE0EQ56</accession>
<feature type="compositionally biased region" description="Low complexity" evidence="1">
    <location>
        <begin position="245"/>
        <end position="259"/>
    </location>
</feature>
<organism evidence="2 3">
    <name type="scientific">Cymbomonas tetramitiformis</name>
    <dbReference type="NCBI Taxonomy" id="36881"/>
    <lineage>
        <taxon>Eukaryota</taxon>
        <taxon>Viridiplantae</taxon>
        <taxon>Chlorophyta</taxon>
        <taxon>Pyramimonadophyceae</taxon>
        <taxon>Pyramimonadales</taxon>
        <taxon>Pyramimonadaceae</taxon>
        <taxon>Cymbomonas</taxon>
    </lineage>
</organism>
<evidence type="ECO:0000256" key="1">
    <source>
        <dbReference type="SAM" id="MobiDB-lite"/>
    </source>
</evidence>
<dbReference type="EMBL" id="LGRX02034840">
    <property type="protein sequence ID" value="KAK3236798.1"/>
    <property type="molecule type" value="Genomic_DNA"/>
</dbReference>
<keyword evidence="3" id="KW-1185">Reference proteome</keyword>
<evidence type="ECO:0000313" key="2">
    <source>
        <dbReference type="EMBL" id="KAK3236798.1"/>
    </source>
</evidence>
<dbReference type="PANTHER" id="PTHR10166">
    <property type="entry name" value="VOLTAGE-DEPENDENT CALCIUM CHANNEL SUBUNIT ALPHA-2/DELTA-RELATED"/>
    <property type="match status" value="1"/>
</dbReference>
<name>A0AAE0EQ56_9CHLO</name>
<gene>
    <name evidence="2" type="ORF">CYMTET_53084</name>
</gene>
<dbReference type="InterPro" id="IPR051173">
    <property type="entry name" value="Ca_channel_alpha-2/delta"/>
</dbReference>
<dbReference type="PANTHER" id="PTHR10166:SF37">
    <property type="entry name" value="STOLID, ISOFORM H"/>
    <property type="match status" value="1"/>
</dbReference>
<reference evidence="2 3" key="1">
    <citation type="journal article" date="2015" name="Genome Biol. Evol.">
        <title>Comparative Genomics of a Bacterivorous Green Alga Reveals Evolutionary Causalities and Consequences of Phago-Mixotrophic Mode of Nutrition.</title>
        <authorList>
            <person name="Burns J.A."/>
            <person name="Paasch A."/>
            <person name="Narechania A."/>
            <person name="Kim E."/>
        </authorList>
    </citation>
    <scope>NUCLEOTIDE SEQUENCE [LARGE SCALE GENOMIC DNA]</scope>
    <source>
        <strain evidence="2 3">PLY_AMNH</strain>
    </source>
</reference>
<comment type="caution">
    <text evidence="2">The sequence shown here is derived from an EMBL/GenBank/DDBJ whole genome shotgun (WGS) entry which is preliminary data.</text>
</comment>
<evidence type="ECO:0000313" key="3">
    <source>
        <dbReference type="Proteomes" id="UP001190700"/>
    </source>
</evidence>
<dbReference type="CDD" id="cd18773">
    <property type="entry name" value="PDC1_HK_sensor"/>
    <property type="match status" value="1"/>
</dbReference>
<sequence length="340" mass="37368">MDAGSACCFYASHRRCWEDQSAFLDFSTWRDDPEWVYQLHMYMNQVAGSSNSFPWLSEECQANLALQTVAYPLLRHDVVAVDTVWNYFGSHTGATAVFPAGDWGVYWDPARRPWYHRAVANQGKRAISTPYIDGGGAGLMNSLSTAIHQSTDPETGEIRDAFVQGVSSYDYVYPTFHDLLRQVTKDMAGACKPQTATLDDAGACKPQTAAALRQQQQTAAALRQGPVTRDALHRRQMRHRQWRLSASDASSGARDASSAPVGALSGARMRYIMDAPSAPVMRHRRCGGCSSLPVQEQTAKDVPMCFLIDTAGLLLRHSDFLLTSQEGGASDRPPTNDGLV</sequence>
<dbReference type="AlphaFoldDB" id="A0AAE0EQ56"/>